<feature type="chain" id="PRO_5043924319" evidence="1">
    <location>
        <begin position="21"/>
        <end position="402"/>
    </location>
</feature>
<keyword evidence="1" id="KW-0732">Signal</keyword>
<dbReference type="AlphaFoldDB" id="A0AAW4L186"/>
<dbReference type="RefSeq" id="WP_214171242.1">
    <property type="nucleotide sequence ID" value="NZ_JAHCVJ010000003.1"/>
</dbReference>
<comment type="caution">
    <text evidence="2">The sequence shown here is derived from an EMBL/GenBank/DDBJ whole genome shotgun (WGS) entry which is preliminary data.</text>
</comment>
<dbReference type="EMBL" id="JAHCVJ010000003">
    <property type="protein sequence ID" value="MBT0664469.1"/>
    <property type="molecule type" value="Genomic_DNA"/>
</dbReference>
<evidence type="ECO:0000313" key="2">
    <source>
        <dbReference type="EMBL" id="MBT0664469.1"/>
    </source>
</evidence>
<protein>
    <submittedName>
        <fullName evidence="2">Uncharacterized protein</fullName>
    </submittedName>
</protein>
<organism evidence="2 3">
    <name type="scientific">Geoanaerobacter pelophilus</name>
    <dbReference type="NCBI Taxonomy" id="60036"/>
    <lineage>
        <taxon>Bacteria</taxon>
        <taxon>Pseudomonadati</taxon>
        <taxon>Thermodesulfobacteriota</taxon>
        <taxon>Desulfuromonadia</taxon>
        <taxon>Geobacterales</taxon>
        <taxon>Geobacteraceae</taxon>
        <taxon>Geoanaerobacter</taxon>
    </lineage>
</organism>
<keyword evidence="3" id="KW-1185">Reference proteome</keyword>
<accession>A0AAW4L186</accession>
<feature type="signal peptide" evidence="1">
    <location>
        <begin position="1"/>
        <end position="20"/>
    </location>
</feature>
<sequence length="402" mass="43835">MRFSFVIIVLVVFLSSLAVAADKNEATKEQADKVAVPVPKPSPNEVMKQGDFARELVQFFGWGGGLAKEPKDRDYLQVLDGRRTFKFEAEKSYNSKTDKVVVRKNELFGAYSGEAWLGGTTTPAKVNLKVFIPLAGDYLVSAMAKGDGQLWKIGDKEYKADSSGALTLTKIASITLQPGELELEVTLPPEGGLDYIVFKAPDFTPLEPLDGWRFSEPLTKGTVAFVAASLLGLEEKLPADDKVKPISIIVSEMQGLPTSLKLSDIRYYGKFSAKHWVSSGNMSAELDIPFTLPQSGVYDLKLRCMGKPFTGTIDGNPVKIDATSSLNWADLGLQRLSDGKHNLRVKIPAYGGIDALEIQAKKSSPETYMSLAGITGDPRAAVTYAEMQGFLTQFQKSFAGRK</sequence>
<dbReference type="Proteomes" id="UP000811899">
    <property type="component" value="Unassembled WGS sequence"/>
</dbReference>
<reference evidence="2 3" key="1">
    <citation type="submission" date="2021-05" db="EMBL/GenBank/DDBJ databases">
        <title>The draft genome of Geobacter pelophilus DSM 12255.</title>
        <authorList>
            <person name="Xu Z."/>
            <person name="Masuda Y."/>
            <person name="Itoh H."/>
            <person name="Senoo K."/>
        </authorList>
    </citation>
    <scope>NUCLEOTIDE SEQUENCE [LARGE SCALE GENOMIC DNA]</scope>
    <source>
        <strain evidence="2 3">DSM 12255</strain>
    </source>
</reference>
<evidence type="ECO:0000313" key="3">
    <source>
        <dbReference type="Proteomes" id="UP000811899"/>
    </source>
</evidence>
<evidence type="ECO:0000256" key="1">
    <source>
        <dbReference type="SAM" id="SignalP"/>
    </source>
</evidence>
<name>A0AAW4L186_9BACT</name>
<gene>
    <name evidence="2" type="ORF">KI809_09175</name>
</gene>
<proteinExistence type="predicted"/>